<dbReference type="EMBL" id="CAJNOT010008637">
    <property type="protein sequence ID" value="CAF1519808.1"/>
    <property type="molecule type" value="Genomic_DNA"/>
</dbReference>
<proteinExistence type="predicted"/>
<organism evidence="1 2">
    <name type="scientific">Rotaria sordida</name>
    <dbReference type="NCBI Taxonomy" id="392033"/>
    <lineage>
        <taxon>Eukaryota</taxon>
        <taxon>Metazoa</taxon>
        <taxon>Spiralia</taxon>
        <taxon>Gnathifera</taxon>
        <taxon>Rotifera</taxon>
        <taxon>Eurotatoria</taxon>
        <taxon>Bdelloidea</taxon>
        <taxon>Philodinida</taxon>
        <taxon>Philodinidae</taxon>
        <taxon>Rotaria</taxon>
    </lineage>
</organism>
<dbReference type="AlphaFoldDB" id="A0A815UH86"/>
<protein>
    <recommendedName>
        <fullName evidence="3">NHL repeat-containing protein</fullName>
    </recommendedName>
</protein>
<dbReference type="InterPro" id="IPR011042">
    <property type="entry name" value="6-blade_b-propeller_TolB-like"/>
</dbReference>
<sequence length="66" mass="7311">MLSTRIYLCISPIPDDGICENAKWNTTGITVTGGNNPGSQLNQLQYPFGIFLDDDSNLYITDSFNH</sequence>
<evidence type="ECO:0000313" key="1">
    <source>
        <dbReference type="EMBL" id="CAF1519808.1"/>
    </source>
</evidence>
<comment type="caution">
    <text evidence="1">The sequence shown here is derived from an EMBL/GenBank/DDBJ whole genome shotgun (WGS) entry which is preliminary data.</text>
</comment>
<dbReference type="Gene3D" id="2.120.10.30">
    <property type="entry name" value="TolB, C-terminal domain"/>
    <property type="match status" value="1"/>
</dbReference>
<evidence type="ECO:0008006" key="3">
    <source>
        <dbReference type="Google" id="ProtNLM"/>
    </source>
</evidence>
<dbReference type="Proteomes" id="UP000663864">
    <property type="component" value="Unassembled WGS sequence"/>
</dbReference>
<reference evidence="1" key="1">
    <citation type="submission" date="2021-02" db="EMBL/GenBank/DDBJ databases">
        <authorList>
            <person name="Nowell W R."/>
        </authorList>
    </citation>
    <scope>NUCLEOTIDE SEQUENCE</scope>
</reference>
<accession>A0A815UH86</accession>
<evidence type="ECO:0000313" key="2">
    <source>
        <dbReference type="Proteomes" id="UP000663864"/>
    </source>
</evidence>
<name>A0A815UH86_9BILA</name>
<gene>
    <name evidence="1" type="ORF">ZHD862_LOCUS38322</name>
</gene>